<feature type="transmembrane region" description="Helical" evidence="1">
    <location>
        <begin position="29"/>
        <end position="48"/>
    </location>
</feature>
<keyword evidence="1" id="KW-1133">Transmembrane helix</keyword>
<dbReference type="EMBL" id="MN604016">
    <property type="protein sequence ID" value="QIQ08603.1"/>
    <property type="molecule type" value="Genomic_DNA"/>
</dbReference>
<feature type="transmembrane region" description="Helical" evidence="1">
    <location>
        <begin position="189"/>
        <end position="214"/>
    </location>
</feature>
<feature type="transmembrane region" description="Helical" evidence="1">
    <location>
        <begin position="90"/>
        <end position="109"/>
    </location>
</feature>
<keyword evidence="1" id="KW-0472">Membrane</keyword>
<proteinExistence type="predicted"/>
<evidence type="ECO:0000313" key="2">
    <source>
        <dbReference type="EMBL" id="QIQ08603.1"/>
    </source>
</evidence>
<organism evidence="2">
    <name type="scientific">Dikerogammarus haemobaphes virus 1</name>
    <dbReference type="NCBI Taxonomy" id="2704946"/>
    <lineage>
        <taxon>Viruses</taxon>
    </lineage>
</organism>
<accession>A0A6G9HDG9</accession>
<reference evidence="2" key="1">
    <citation type="journal article" date="2020" name="MBio">
        <title>A New Family of DNA Viruses Causing Disease in Crustaceans from Diverse Aquatic Biomes.</title>
        <authorList>
            <person name="Subramaniam K."/>
            <person name="Behringer D.C."/>
            <person name="Bojko J."/>
            <person name="Yutin N."/>
            <person name="Clark A.S."/>
            <person name="Bateman K.S."/>
            <person name="van Aerle R."/>
            <person name="Bass D."/>
            <person name="Kerr R.C."/>
            <person name="Koonin E.V."/>
            <person name="Stentiford G.D."/>
            <person name="Waltzek T.B."/>
        </authorList>
    </citation>
    <scope>NUCLEOTIDE SEQUENCE</scope>
</reference>
<gene>
    <name evidence="2" type="primary">ORF38</name>
</gene>
<keyword evidence="1" id="KW-0812">Transmembrane</keyword>
<sequence length="236" mass="27681">MPTFQAVQTDVVRLILYIFKNLQNIKCKLLLILIFYDIFSLLVIYKLFMKNGYQCIRFFDAKYAPIDIVEICMIISKLGYLKYINLLNSLYQMVQCGLNIVFVLVFNFYKNILCVILLLKIVFFVRYGSVVYNLYLCSISSKEIGKIMVWDTEACLWKYPLNFNCTIEANTYMVARREQYFCSSSAYDINYLIVLNAMIVHAISIGLYIIYITLSIKKIKIYMAKLSKRKLKVLVV</sequence>
<evidence type="ECO:0000256" key="1">
    <source>
        <dbReference type="SAM" id="Phobius"/>
    </source>
</evidence>
<protein>
    <submittedName>
        <fullName evidence="2">Membrane protein</fullName>
    </submittedName>
</protein>
<name>A0A6G9HDG9_9VIRU</name>